<evidence type="ECO:0008006" key="3">
    <source>
        <dbReference type="Google" id="ProtNLM"/>
    </source>
</evidence>
<gene>
    <name evidence="1" type="ORF">SAMN04515654_11513</name>
</gene>
<evidence type="ECO:0000313" key="1">
    <source>
        <dbReference type="EMBL" id="SDI79303.1"/>
    </source>
</evidence>
<dbReference type="EMBL" id="FNEH01000015">
    <property type="protein sequence ID" value="SDI79303.1"/>
    <property type="molecule type" value="Genomic_DNA"/>
</dbReference>
<dbReference type="Proteomes" id="UP000198945">
    <property type="component" value="Unassembled WGS sequence"/>
</dbReference>
<reference evidence="1 2" key="1">
    <citation type="submission" date="2016-10" db="EMBL/GenBank/DDBJ databases">
        <authorList>
            <person name="de Groot N.N."/>
        </authorList>
    </citation>
    <scope>NUCLEOTIDE SEQUENCE [LARGE SCALE GENOMIC DNA]</scope>
    <source>
        <strain evidence="1 2">WG7</strain>
    </source>
</reference>
<evidence type="ECO:0000313" key="2">
    <source>
        <dbReference type="Proteomes" id="UP000198945"/>
    </source>
</evidence>
<dbReference type="InterPro" id="IPR009057">
    <property type="entry name" value="Homeodomain-like_sf"/>
</dbReference>
<proteinExistence type="predicted"/>
<organism evidence="1 2">
    <name type="scientific">Halanaerobium congolense</name>
    <dbReference type="NCBI Taxonomy" id="54121"/>
    <lineage>
        <taxon>Bacteria</taxon>
        <taxon>Bacillati</taxon>
        <taxon>Bacillota</taxon>
        <taxon>Clostridia</taxon>
        <taxon>Halanaerobiales</taxon>
        <taxon>Halanaerobiaceae</taxon>
        <taxon>Halanaerobium</taxon>
    </lineage>
</organism>
<sequence>MPRKVYPKKLKESIFKRLTPPNAEKVPALAKETNIPKRALYRWRTKVLENNSTRNKKASKWSSSDKFQSLLETGNF</sequence>
<dbReference type="SUPFAM" id="SSF46689">
    <property type="entry name" value="Homeodomain-like"/>
    <property type="match status" value="1"/>
</dbReference>
<name>A0A1G8NGI8_9FIRM</name>
<dbReference type="AlphaFoldDB" id="A0A1G8NGI8"/>
<protein>
    <recommendedName>
        <fullName evidence="3">Transposase</fullName>
    </recommendedName>
</protein>
<accession>A0A1G8NGI8</accession>